<feature type="compositionally biased region" description="Basic residues" evidence="1">
    <location>
        <begin position="199"/>
        <end position="208"/>
    </location>
</feature>
<evidence type="ECO:0000313" key="5">
    <source>
        <dbReference type="Proteomes" id="UP000629870"/>
    </source>
</evidence>
<gene>
    <name evidence="3" type="ORF">FHR04_15695</name>
    <name evidence="2" type="ORF">HNQ04_003207</name>
</gene>
<organism evidence="3 4">
    <name type="scientific">Deinococcus radiopugnans ATCC 19172</name>
    <dbReference type="NCBI Taxonomy" id="585398"/>
    <lineage>
        <taxon>Bacteria</taxon>
        <taxon>Thermotogati</taxon>
        <taxon>Deinococcota</taxon>
        <taxon>Deinococci</taxon>
        <taxon>Deinococcales</taxon>
        <taxon>Deinococcaceae</taxon>
        <taxon>Deinococcus</taxon>
    </lineage>
</organism>
<dbReference type="Proteomes" id="UP000629870">
    <property type="component" value="Unassembled WGS sequence"/>
</dbReference>
<evidence type="ECO:0000256" key="1">
    <source>
        <dbReference type="SAM" id="MobiDB-lite"/>
    </source>
</evidence>
<comment type="caution">
    <text evidence="3">The sequence shown here is derived from an EMBL/GenBank/DDBJ whole genome shotgun (WGS) entry which is preliminary data.</text>
</comment>
<dbReference type="AlphaFoldDB" id="A0A5C4XZI8"/>
<evidence type="ECO:0000313" key="4">
    <source>
        <dbReference type="Proteomes" id="UP000313988"/>
    </source>
</evidence>
<keyword evidence="5" id="KW-1185">Reference proteome</keyword>
<dbReference type="EMBL" id="JACHEW010000020">
    <property type="protein sequence ID" value="MBB6017936.1"/>
    <property type="molecule type" value="Genomic_DNA"/>
</dbReference>
<reference evidence="2 5" key="2">
    <citation type="submission" date="2020-08" db="EMBL/GenBank/DDBJ databases">
        <title>Genomic Encyclopedia of Type Strains, Phase IV (KMG-IV): sequencing the most valuable type-strain genomes for metagenomic binning, comparative biology and taxonomic classification.</title>
        <authorList>
            <person name="Goeker M."/>
        </authorList>
    </citation>
    <scope>NUCLEOTIDE SEQUENCE [LARGE SCALE GENOMIC DNA]</scope>
    <source>
        <strain evidence="2 5">DSM 12027</strain>
    </source>
</reference>
<proteinExistence type="predicted"/>
<evidence type="ECO:0000313" key="2">
    <source>
        <dbReference type="EMBL" id="MBB6017936.1"/>
    </source>
</evidence>
<protein>
    <submittedName>
        <fullName evidence="3">Uncharacterized protein</fullName>
    </submittedName>
</protein>
<sequence>MTSAEPAPWRPKPGVVKTAWRQSLIFCLVCAVLAPLAERSMVSDAAALRVSLAQPRIQRAAMITQLSQRSGRRSSGRQVDATIRLEAGQHAQQDVRMDWSRRSFGGLEFDRYERVGQQIVVTCLAARPDRCARLGQQERELSGLGDLIGFSRAVFVYAACAVVLLLSQARRVLAAPLPPVLPRVSRRTPQPTASGRAVGRVRARHAGLGRHDSEDHTPDA</sequence>
<reference evidence="3 4" key="1">
    <citation type="submission" date="2019-06" db="EMBL/GenBank/DDBJ databases">
        <title>Genome sequence of Deinococcus radiopugnans ATCC 19172.</title>
        <authorList>
            <person name="Maclea K.S."/>
            <person name="Maynard C.R."/>
        </authorList>
    </citation>
    <scope>NUCLEOTIDE SEQUENCE [LARGE SCALE GENOMIC DNA]</scope>
    <source>
        <strain evidence="3 4">ATCC 19172</strain>
    </source>
</reference>
<evidence type="ECO:0000313" key="3">
    <source>
        <dbReference type="EMBL" id="TNM68994.1"/>
    </source>
</evidence>
<feature type="compositionally biased region" description="Basic and acidic residues" evidence="1">
    <location>
        <begin position="209"/>
        <end position="220"/>
    </location>
</feature>
<name>A0A5C4XZI8_9DEIO</name>
<dbReference type="RefSeq" id="WP_139404238.1">
    <property type="nucleotide sequence ID" value="NZ_JACHEW010000020.1"/>
</dbReference>
<accession>A0A5C4XZI8</accession>
<dbReference type="Proteomes" id="UP000313988">
    <property type="component" value="Unassembled WGS sequence"/>
</dbReference>
<feature type="region of interest" description="Disordered" evidence="1">
    <location>
        <begin position="182"/>
        <end position="220"/>
    </location>
</feature>
<dbReference type="EMBL" id="VDMO01000019">
    <property type="protein sequence ID" value="TNM68994.1"/>
    <property type="molecule type" value="Genomic_DNA"/>
</dbReference>